<dbReference type="EMBL" id="VEPZ02000561">
    <property type="protein sequence ID" value="KAE8722550.1"/>
    <property type="molecule type" value="Genomic_DNA"/>
</dbReference>
<proteinExistence type="predicted"/>
<dbReference type="PANTHER" id="PTHR47926:SF520">
    <property type="entry name" value="DYW DOMAIN-CONTAINING PROTEIN"/>
    <property type="match status" value="1"/>
</dbReference>
<evidence type="ECO:0000313" key="3">
    <source>
        <dbReference type="Proteomes" id="UP000436088"/>
    </source>
</evidence>
<name>A0A6A3C0F4_HIBSY</name>
<gene>
    <name evidence="2" type="ORF">F3Y22_tig00013960pilonHSYRG00242</name>
</gene>
<dbReference type="InterPro" id="IPR011990">
    <property type="entry name" value="TPR-like_helical_dom_sf"/>
</dbReference>
<dbReference type="Pfam" id="PF20431">
    <property type="entry name" value="E_motif"/>
    <property type="match status" value="1"/>
</dbReference>
<evidence type="ECO:0008006" key="4">
    <source>
        <dbReference type="Google" id="ProtNLM"/>
    </source>
</evidence>
<feature type="compositionally biased region" description="Basic residues" evidence="1">
    <location>
        <begin position="1"/>
        <end position="10"/>
    </location>
</feature>
<sequence length="310" mass="34914">MHAQRPKRSPCTRGDQGSVWGDWGDRAMHSGRPRIGSCMGHSGRPRMTKDRFMHGEIGAKNQSRAAAGKERWTPGVHGDLCWSSSTSQKISGLEIDEFAYAAVLHVCVTSCNVDVGVSYFNRIKKPTVTHRLLMIALLARTGHFDEVCTFIEEHRIENTADVLRAVLDGCRIYQQVTMGKRIVEQLCELEPLNAENYILLSNWHAENGKWDMVEKLKTTIKDMGAYGWIEFRNKVHVLGTGDVSHPRSEMIYRELQHLMNKRKTEEDMSLSRNLASMMSTKNANVFGSGIVGCSPLLLGLSVHKKEQLFV</sequence>
<dbReference type="GO" id="GO:0009451">
    <property type="term" value="P:RNA modification"/>
    <property type="evidence" value="ECO:0007669"/>
    <property type="project" value="InterPro"/>
</dbReference>
<keyword evidence="3" id="KW-1185">Reference proteome</keyword>
<evidence type="ECO:0000313" key="2">
    <source>
        <dbReference type="EMBL" id="KAE8722550.1"/>
    </source>
</evidence>
<dbReference type="InterPro" id="IPR046960">
    <property type="entry name" value="PPR_At4g14850-like_plant"/>
</dbReference>
<protein>
    <recommendedName>
        <fullName evidence="4">Pentatricopeptide repeat-containing protein</fullName>
    </recommendedName>
</protein>
<dbReference type="InterPro" id="IPR046848">
    <property type="entry name" value="E_motif"/>
</dbReference>
<comment type="caution">
    <text evidence="2">The sequence shown here is derived from an EMBL/GenBank/DDBJ whole genome shotgun (WGS) entry which is preliminary data.</text>
</comment>
<dbReference type="Proteomes" id="UP000436088">
    <property type="component" value="Unassembled WGS sequence"/>
</dbReference>
<dbReference type="PANTHER" id="PTHR47926">
    <property type="entry name" value="PENTATRICOPEPTIDE REPEAT-CONTAINING PROTEIN"/>
    <property type="match status" value="1"/>
</dbReference>
<organism evidence="2 3">
    <name type="scientific">Hibiscus syriacus</name>
    <name type="common">Rose of Sharon</name>
    <dbReference type="NCBI Taxonomy" id="106335"/>
    <lineage>
        <taxon>Eukaryota</taxon>
        <taxon>Viridiplantae</taxon>
        <taxon>Streptophyta</taxon>
        <taxon>Embryophyta</taxon>
        <taxon>Tracheophyta</taxon>
        <taxon>Spermatophyta</taxon>
        <taxon>Magnoliopsida</taxon>
        <taxon>eudicotyledons</taxon>
        <taxon>Gunneridae</taxon>
        <taxon>Pentapetalae</taxon>
        <taxon>rosids</taxon>
        <taxon>malvids</taxon>
        <taxon>Malvales</taxon>
        <taxon>Malvaceae</taxon>
        <taxon>Malvoideae</taxon>
        <taxon>Hibiscus</taxon>
    </lineage>
</organism>
<dbReference type="GO" id="GO:0003723">
    <property type="term" value="F:RNA binding"/>
    <property type="evidence" value="ECO:0007669"/>
    <property type="project" value="InterPro"/>
</dbReference>
<evidence type="ECO:0000256" key="1">
    <source>
        <dbReference type="SAM" id="MobiDB-lite"/>
    </source>
</evidence>
<feature type="region of interest" description="Disordered" evidence="1">
    <location>
        <begin position="1"/>
        <end position="43"/>
    </location>
</feature>
<accession>A0A6A3C0F4</accession>
<reference evidence="2" key="1">
    <citation type="submission" date="2019-09" db="EMBL/GenBank/DDBJ databases">
        <title>Draft genome information of white flower Hibiscus syriacus.</title>
        <authorList>
            <person name="Kim Y.-M."/>
        </authorList>
    </citation>
    <scope>NUCLEOTIDE SEQUENCE [LARGE SCALE GENOMIC DNA]</scope>
    <source>
        <strain evidence="2">YM2019G1</strain>
    </source>
</reference>
<dbReference type="Gene3D" id="1.25.40.10">
    <property type="entry name" value="Tetratricopeptide repeat domain"/>
    <property type="match status" value="1"/>
</dbReference>
<dbReference type="AlphaFoldDB" id="A0A6A3C0F4"/>